<gene>
    <name evidence="2" type="ORF">ACFQBT_00660</name>
</gene>
<dbReference type="Proteomes" id="UP001596356">
    <property type="component" value="Unassembled WGS sequence"/>
</dbReference>
<keyword evidence="3" id="KW-1185">Reference proteome</keyword>
<proteinExistence type="predicted"/>
<accession>A0ABW2ANT4</accession>
<sequence length="120" mass="13761">MSFEDEDLVTLRELRDVCTDQIAAGLPARELAAVVRQLLHVLAAIEDRTPPSAESWVEWFRRRFHAMKAADLDLRVDRRREIESWKAAWLLDNPEPPKPVRRDAPSTPNAIAYGTDEPDE</sequence>
<comment type="caution">
    <text evidence="2">The sequence shown here is derived from an EMBL/GenBank/DDBJ whole genome shotgun (WGS) entry which is preliminary data.</text>
</comment>
<protein>
    <submittedName>
        <fullName evidence="2">Uncharacterized protein</fullName>
    </submittedName>
</protein>
<dbReference type="RefSeq" id="WP_377819910.1">
    <property type="nucleotide sequence ID" value="NZ_JBHSWJ010000002.1"/>
</dbReference>
<reference evidence="3" key="1">
    <citation type="journal article" date="2019" name="Int. J. Syst. Evol. Microbiol.">
        <title>The Global Catalogue of Microorganisms (GCM) 10K type strain sequencing project: providing services to taxonomists for standard genome sequencing and annotation.</title>
        <authorList>
            <consortium name="The Broad Institute Genomics Platform"/>
            <consortium name="The Broad Institute Genome Sequencing Center for Infectious Disease"/>
            <person name="Wu L."/>
            <person name="Ma J."/>
        </authorList>
    </citation>
    <scope>NUCLEOTIDE SEQUENCE [LARGE SCALE GENOMIC DNA]</scope>
    <source>
        <strain evidence="3">NBRC 106593</strain>
    </source>
</reference>
<evidence type="ECO:0000313" key="3">
    <source>
        <dbReference type="Proteomes" id="UP001596356"/>
    </source>
</evidence>
<name>A0ABW2ANT4_9MICO</name>
<dbReference type="EMBL" id="JBHSWJ010000002">
    <property type="protein sequence ID" value="MFC6712443.1"/>
    <property type="molecule type" value="Genomic_DNA"/>
</dbReference>
<organism evidence="2 3">
    <name type="scientific">Branchiibius cervicis</name>
    <dbReference type="NCBI Taxonomy" id="908252"/>
    <lineage>
        <taxon>Bacteria</taxon>
        <taxon>Bacillati</taxon>
        <taxon>Actinomycetota</taxon>
        <taxon>Actinomycetes</taxon>
        <taxon>Micrococcales</taxon>
        <taxon>Dermacoccaceae</taxon>
        <taxon>Branchiibius</taxon>
    </lineage>
</organism>
<evidence type="ECO:0000313" key="2">
    <source>
        <dbReference type="EMBL" id="MFC6712443.1"/>
    </source>
</evidence>
<feature type="region of interest" description="Disordered" evidence="1">
    <location>
        <begin position="93"/>
        <end position="120"/>
    </location>
</feature>
<evidence type="ECO:0000256" key="1">
    <source>
        <dbReference type="SAM" id="MobiDB-lite"/>
    </source>
</evidence>